<evidence type="ECO:0000313" key="2">
    <source>
        <dbReference type="EMBL" id="MDH0738978.1"/>
    </source>
</evidence>
<dbReference type="RefSeq" id="WP_279996806.1">
    <property type="nucleotide sequence ID" value="NZ_JAOCDZ010000020.1"/>
</dbReference>
<organism evidence="2 3">
    <name type="scientific">Achromobacter spanius</name>
    <dbReference type="NCBI Taxonomy" id="217203"/>
    <lineage>
        <taxon>Bacteria</taxon>
        <taxon>Pseudomonadati</taxon>
        <taxon>Pseudomonadota</taxon>
        <taxon>Betaproteobacteria</taxon>
        <taxon>Burkholderiales</taxon>
        <taxon>Alcaligenaceae</taxon>
        <taxon>Achromobacter</taxon>
    </lineage>
</organism>
<dbReference type="Gene3D" id="3.40.720.10">
    <property type="entry name" value="Alkaline Phosphatase, subunit A"/>
    <property type="match status" value="2"/>
</dbReference>
<evidence type="ECO:0000256" key="1">
    <source>
        <dbReference type="SAM" id="MobiDB-lite"/>
    </source>
</evidence>
<protein>
    <submittedName>
        <fullName evidence="2">Alkaline phosphatase family protein</fullName>
    </submittedName>
</protein>
<dbReference type="SUPFAM" id="SSF53649">
    <property type="entry name" value="Alkaline phosphatase-like"/>
    <property type="match status" value="1"/>
</dbReference>
<reference evidence="2" key="1">
    <citation type="submission" date="2022-09" db="EMBL/GenBank/DDBJ databases">
        <title>Intensive care unit water sources are persistently colonized with multi-drug resistant bacteria and are the site of extensive horizontal gene transfer of antibiotic resistance genes.</title>
        <authorList>
            <person name="Diorio-Toth L."/>
        </authorList>
    </citation>
    <scope>NUCLEOTIDE SEQUENCE</scope>
    <source>
        <strain evidence="2">GD03843</strain>
    </source>
</reference>
<evidence type="ECO:0000313" key="3">
    <source>
        <dbReference type="Proteomes" id="UP001161094"/>
    </source>
</evidence>
<accession>A0AA42LSY6</accession>
<dbReference type="InterPro" id="IPR017850">
    <property type="entry name" value="Alkaline_phosphatase_core_sf"/>
</dbReference>
<gene>
    <name evidence="2" type="ORF">N5D93_24405</name>
</gene>
<dbReference type="EMBL" id="JAOCDZ010000020">
    <property type="protein sequence ID" value="MDH0738978.1"/>
    <property type="molecule type" value="Genomic_DNA"/>
</dbReference>
<name>A0AA42LSY6_9BURK</name>
<proteinExistence type="predicted"/>
<dbReference type="SUPFAM" id="SSF49899">
    <property type="entry name" value="Concanavalin A-like lectins/glucanases"/>
    <property type="match status" value="1"/>
</dbReference>
<comment type="caution">
    <text evidence="2">The sequence shown here is derived from an EMBL/GenBank/DDBJ whole genome shotgun (WGS) entry which is preliminary data.</text>
</comment>
<dbReference type="Gene3D" id="2.60.120.200">
    <property type="match status" value="1"/>
</dbReference>
<sequence length="738" mass="76423">MRVEHPATSTLARTHAHLAPRASLVHRDRRLAAWGRLAATAMLSLALTACGGSDDDSDSAPTQPETPTTPQPPVASVSRHALVIDMDSAIYSAVQSGMAAGTLPNLARLQVQLAYSGGVAGTPSQQPTLDMPGWATLLTGTWANRHGVISNAPVQALRGATLFQQVKAKGTGLNGAAVASAELAQLLVADHDAGYLDTMADCSTNAATLDCVSGQAVQMIGSGYRTVVAQFRSAKDAALNYGVNSPNYAATLTKLDQAVGAMLDEAAKAKDSQWLVVVTGNHGLSDNSQDDGLPLVPESATFIGLNQGANNGMQGVGAQVPTALADLYGYASIADVAPTVLAYLDALPDTAQYALDGARLLGPQPVTNLSAKVADNNSASVNVVLTWTAPSDRTIDVLRDGRVIASRLPAGTTTYIDNQLTADLTAKGTYQFSYTVQAGEGDAAASRAITSPPLTYTPPVPLEPTLLNGLVSYYPFSATLPPVDVQGNSTMGPASSDLPASAGLVVPGPFAGTNGLLVDTNFVTVNGLEGYRLTPADGFDVSKGTAPQFTIGFWFKADQCVPRSNVTILANKNYVSGGNAGAAIGMFSSSGNQCGIAFNIGSGGVRADGPTSPYTQVTVGRWIYIAFSVDGVAKTMNMVVFDSVTGAINRVATGKSTGAVDLSKLSAYPQWGIGDDGTGAYLMNKCGAKPPYTVGQCTTAPPYQQMFGDLAMWNRVLTDGELQSIFLSNKPVSTLITQ</sequence>
<dbReference type="AlphaFoldDB" id="A0AA42LSY6"/>
<dbReference type="Proteomes" id="UP001161094">
    <property type="component" value="Unassembled WGS sequence"/>
</dbReference>
<dbReference type="InterPro" id="IPR013320">
    <property type="entry name" value="ConA-like_dom_sf"/>
</dbReference>
<feature type="region of interest" description="Disordered" evidence="1">
    <location>
        <begin position="51"/>
        <end position="76"/>
    </location>
</feature>